<gene>
    <name evidence="1" type="ORF">G9Q97_23455</name>
</gene>
<reference evidence="1 2" key="1">
    <citation type="submission" date="2020-03" db="EMBL/GenBank/DDBJ databases">
        <title>Cyclobacterium plantarum sp. nov., a marine bacterium isolated from a coastal-marine wetland.</title>
        <authorList>
            <person name="Sanchez-Porro C."/>
            <person name="Ventosa A."/>
            <person name="Amoozegar M."/>
        </authorList>
    </citation>
    <scope>NUCLEOTIDE SEQUENCE [LARGE SCALE GENOMIC DNA]</scope>
    <source>
        <strain evidence="1 2">GBPx2</strain>
    </source>
</reference>
<evidence type="ECO:0000313" key="1">
    <source>
        <dbReference type="EMBL" id="NHE59772.1"/>
    </source>
</evidence>
<keyword evidence="2" id="KW-1185">Reference proteome</keyword>
<accession>A0ABX0HDK6</accession>
<evidence type="ECO:0008006" key="3">
    <source>
        <dbReference type="Google" id="ProtNLM"/>
    </source>
</evidence>
<comment type="caution">
    <text evidence="1">The sequence shown here is derived from an EMBL/GenBank/DDBJ whole genome shotgun (WGS) entry which is preliminary data.</text>
</comment>
<dbReference type="Proteomes" id="UP000649799">
    <property type="component" value="Unassembled WGS sequence"/>
</dbReference>
<name>A0ABX0HDK6_9BACT</name>
<organism evidence="1 2">
    <name type="scientific">Cyclobacterium plantarum</name>
    <dbReference type="NCBI Taxonomy" id="2716263"/>
    <lineage>
        <taxon>Bacteria</taxon>
        <taxon>Pseudomonadati</taxon>
        <taxon>Bacteroidota</taxon>
        <taxon>Cytophagia</taxon>
        <taxon>Cytophagales</taxon>
        <taxon>Cyclobacteriaceae</taxon>
        <taxon>Cyclobacterium</taxon>
    </lineage>
</organism>
<dbReference type="PROSITE" id="PS51257">
    <property type="entry name" value="PROKAR_LIPOPROTEIN"/>
    <property type="match status" value="1"/>
</dbReference>
<dbReference type="InterPro" id="IPR024079">
    <property type="entry name" value="MetalloPept_cat_dom_sf"/>
</dbReference>
<protein>
    <recommendedName>
        <fullName evidence="3">Peptidase</fullName>
    </recommendedName>
</protein>
<dbReference type="Gene3D" id="3.40.390.10">
    <property type="entry name" value="Collagenase (Catalytic Domain)"/>
    <property type="match status" value="1"/>
</dbReference>
<sequence length="257" mass="29333">MKFIRNKLILFAFLALLFQGCEEPIREDPFVGIGASRWDVGKSANFLLSDDRFTALELEIVYMEGFKPTSFMVSEMRDFLQELTLKPEGIRVTEREIPAEGEEFYTTDKIAELENRYRESYNDGNTVSVFLLVVDGFFMQNEEEYFTIGAAYRNTSMVLFGKRIAENSGGFRKPGRGNLEATVALHELGHLLGLVNIGTEMVTPHEDTDQDREFHCDNADCLMYWAVETSNVLNFMQNSVPELDENCRNDLRANGGR</sequence>
<dbReference type="SUPFAM" id="SSF55486">
    <property type="entry name" value="Metalloproteases ('zincins'), catalytic domain"/>
    <property type="match status" value="1"/>
</dbReference>
<evidence type="ECO:0000313" key="2">
    <source>
        <dbReference type="Proteomes" id="UP000649799"/>
    </source>
</evidence>
<dbReference type="RefSeq" id="WP_166151500.1">
    <property type="nucleotide sequence ID" value="NZ_JAANYN010000017.1"/>
</dbReference>
<dbReference type="EMBL" id="JAANYN010000017">
    <property type="protein sequence ID" value="NHE59772.1"/>
    <property type="molecule type" value="Genomic_DNA"/>
</dbReference>
<proteinExistence type="predicted"/>